<reference evidence="2" key="1">
    <citation type="submission" date="2016-04" db="EMBL/GenBank/DDBJ databases">
        <authorList>
            <person name="Evans L.H."/>
            <person name="Alamgir A."/>
            <person name="Owens N."/>
            <person name="Weber N.D."/>
            <person name="Virtaneva K."/>
            <person name="Barbian K."/>
            <person name="Babar A."/>
            <person name="Rosenke K."/>
        </authorList>
    </citation>
    <scope>NUCLEOTIDE SEQUENCE</scope>
    <source>
        <strain evidence="2">86</strain>
    </source>
</reference>
<name>A0A212JCE0_9PROT</name>
<accession>A0A212JCE0</accession>
<proteinExistence type="predicted"/>
<gene>
    <name evidence="2" type="ORF">KL86APRO_10820</name>
</gene>
<keyword evidence="1" id="KW-0472">Membrane</keyword>
<evidence type="ECO:0000313" key="2">
    <source>
        <dbReference type="EMBL" id="SBV96915.1"/>
    </source>
</evidence>
<organism evidence="2">
    <name type="scientific">uncultured Alphaproteobacteria bacterium</name>
    <dbReference type="NCBI Taxonomy" id="91750"/>
    <lineage>
        <taxon>Bacteria</taxon>
        <taxon>Pseudomonadati</taxon>
        <taxon>Pseudomonadota</taxon>
        <taxon>Alphaproteobacteria</taxon>
        <taxon>environmental samples</taxon>
    </lineage>
</organism>
<feature type="transmembrane region" description="Helical" evidence="1">
    <location>
        <begin position="91"/>
        <end position="118"/>
    </location>
</feature>
<sequence length="157" mass="17272">MAKKPKSQAKTDGKTGTFTRILMLSLALAFGLMFLPTVIFVAFAMLPTLAAYIVDRNPDKYEWICVGGLNFAGCVPFLLRLWTGRHTVEAAAAMLTDVFTLMAVFGAAGLGWLLFMALPPMVGVFMQMRAQRRVANLKATQQRLIQTWGPEVGKTKV</sequence>
<keyword evidence="1" id="KW-1133">Transmembrane helix</keyword>
<evidence type="ECO:0000256" key="1">
    <source>
        <dbReference type="SAM" id="Phobius"/>
    </source>
</evidence>
<dbReference type="EMBL" id="FLUO01000001">
    <property type="protein sequence ID" value="SBV96915.1"/>
    <property type="molecule type" value="Genomic_DNA"/>
</dbReference>
<dbReference type="AlphaFoldDB" id="A0A212JCE0"/>
<feature type="transmembrane region" description="Helical" evidence="1">
    <location>
        <begin position="21"/>
        <end position="54"/>
    </location>
</feature>
<feature type="transmembrane region" description="Helical" evidence="1">
    <location>
        <begin position="60"/>
        <end position="79"/>
    </location>
</feature>
<keyword evidence="1" id="KW-0812">Transmembrane</keyword>
<protein>
    <submittedName>
        <fullName evidence="2">Uncharacterized protein</fullName>
    </submittedName>
</protein>